<keyword evidence="1" id="KW-0472">Membrane</keyword>
<dbReference type="AlphaFoldDB" id="A0AAE3VRB2"/>
<evidence type="ECO:0000256" key="1">
    <source>
        <dbReference type="SAM" id="Phobius"/>
    </source>
</evidence>
<comment type="caution">
    <text evidence="2">The sequence shown here is derived from an EMBL/GenBank/DDBJ whole genome shotgun (WGS) entry which is preliminary data.</text>
</comment>
<gene>
    <name evidence="2" type="ORF">J2S73_003024</name>
</gene>
<dbReference type="PANTHER" id="PTHR15887:SF1">
    <property type="entry name" value="TRANSMEMBRANE PROTEIN 69"/>
    <property type="match status" value="1"/>
</dbReference>
<protein>
    <recommendedName>
        <fullName evidence="4">DUF3429 domain-containing protein</fullName>
    </recommendedName>
</protein>
<feature type="transmembrane region" description="Helical" evidence="1">
    <location>
        <begin position="83"/>
        <end position="100"/>
    </location>
</feature>
<feature type="transmembrane region" description="Helical" evidence="1">
    <location>
        <begin position="106"/>
        <end position="124"/>
    </location>
</feature>
<sequence length="154" mass="16026">MATASGPSTRGVPHLARTISLVGAIPFAAGAALLWIGAIGGLTGEFVSVALKGYSAVILSFLGGVHWGLALSAADPGARNRELLFSIVPALVGWVAILFVPKVALMVLAIAFLLQGLFDTWIALKDHAPGWYARLRAELTAIVCVLLLIAWAAI</sequence>
<keyword evidence="1" id="KW-0812">Transmembrane</keyword>
<dbReference type="EMBL" id="JAUSUL010000003">
    <property type="protein sequence ID" value="MDQ0316548.1"/>
    <property type="molecule type" value="Genomic_DNA"/>
</dbReference>
<feature type="transmembrane region" description="Helical" evidence="1">
    <location>
        <begin position="21"/>
        <end position="42"/>
    </location>
</feature>
<proteinExistence type="predicted"/>
<name>A0AAE3VRB2_9HYPH</name>
<feature type="transmembrane region" description="Helical" evidence="1">
    <location>
        <begin position="136"/>
        <end position="153"/>
    </location>
</feature>
<keyword evidence="3" id="KW-1185">Reference proteome</keyword>
<accession>A0AAE3VRB2</accession>
<dbReference type="PANTHER" id="PTHR15887">
    <property type="entry name" value="TRANSMEMBRANE PROTEIN 69"/>
    <property type="match status" value="1"/>
</dbReference>
<dbReference type="Proteomes" id="UP001229244">
    <property type="component" value="Unassembled WGS sequence"/>
</dbReference>
<evidence type="ECO:0000313" key="2">
    <source>
        <dbReference type="EMBL" id="MDQ0316548.1"/>
    </source>
</evidence>
<dbReference type="InterPro" id="IPR021836">
    <property type="entry name" value="DUF3429"/>
</dbReference>
<dbReference type="RefSeq" id="WP_306886435.1">
    <property type="nucleotide sequence ID" value="NZ_JAUSUL010000003.1"/>
</dbReference>
<organism evidence="2 3">
    <name type="scientific">Amorphus orientalis</name>
    <dbReference type="NCBI Taxonomy" id="649198"/>
    <lineage>
        <taxon>Bacteria</taxon>
        <taxon>Pseudomonadati</taxon>
        <taxon>Pseudomonadota</taxon>
        <taxon>Alphaproteobacteria</taxon>
        <taxon>Hyphomicrobiales</taxon>
        <taxon>Amorphaceae</taxon>
        <taxon>Amorphus</taxon>
    </lineage>
</organism>
<reference evidence="2" key="1">
    <citation type="submission" date="2023-07" db="EMBL/GenBank/DDBJ databases">
        <title>Genomic Encyclopedia of Type Strains, Phase IV (KMG-IV): sequencing the most valuable type-strain genomes for metagenomic binning, comparative biology and taxonomic classification.</title>
        <authorList>
            <person name="Goeker M."/>
        </authorList>
    </citation>
    <scope>NUCLEOTIDE SEQUENCE</scope>
    <source>
        <strain evidence="2">DSM 21202</strain>
    </source>
</reference>
<keyword evidence="1" id="KW-1133">Transmembrane helix</keyword>
<feature type="transmembrane region" description="Helical" evidence="1">
    <location>
        <begin position="54"/>
        <end position="71"/>
    </location>
</feature>
<dbReference type="Pfam" id="PF11911">
    <property type="entry name" value="DUF3429"/>
    <property type="match status" value="1"/>
</dbReference>
<evidence type="ECO:0000313" key="3">
    <source>
        <dbReference type="Proteomes" id="UP001229244"/>
    </source>
</evidence>
<evidence type="ECO:0008006" key="4">
    <source>
        <dbReference type="Google" id="ProtNLM"/>
    </source>
</evidence>